<accession>A0A414F7H1</accession>
<evidence type="ECO:0000313" key="1">
    <source>
        <dbReference type="EMBL" id="RHD42381.1"/>
    </source>
</evidence>
<dbReference type="AlphaFoldDB" id="A0A414F7H1"/>
<dbReference type="EMBL" id="QSJD01000051">
    <property type="protein sequence ID" value="RHD42381.1"/>
    <property type="molecule type" value="Genomic_DNA"/>
</dbReference>
<evidence type="ECO:0000313" key="2">
    <source>
        <dbReference type="Proteomes" id="UP000284689"/>
    </source>
</evidence>
<gene>
    <name evidence="1" type="ORF">DW794_20365</name>
</gene>
<proteinExistence type="predicted"/>
<protein>
    <submittedName>
        <fullName evidence="1">Uncharacterized protein</fullName>
    </submittedName>
</protein>
<sequence>MREAEQKYLEEVIYKIYLHTDGALIYKCYDVCELIVRVACLVHMRRPLYKLKHVLEDAKGL</sequence>
<comment type="caution">
    <text evidence="1">The sequence shown here is derived from an EMBL/GenBank/DDBJ whole genome shotgun (WGS) entry which is preliminary data.</text>
</comment>
<organism evidence="1 2">
    <name type="scientific">Bacteroides caccae</name>
    <dbReference type="NCBI Taxonomy" id="47678"/>
    <lineage>
        <taxon>Bacteria</taxon>
        <taxon>Pseudomonadati</taxon>
        <taxon>Bacteroidota</taxon>
        <taxon>Bacteroidia</taxon>
        <taxon>Bacteroidales</taxon>
        <taxon>Bacteroidaceae</taxon>
        <taxon>Bacteroides</taxon>
    </lineage>
</organism>
<dbReference type="Proteomes" id="UP000284689">
    <property type="component" value="Unassembled WGS sequence"/>
</dbReference>
<name>A0A414F7H1_9BACE</name>
<reference evidence="1 2" key="1">
    <citation type="submission" date="2018-08" db="EMBL/GenBank/DDBJ databases">
        <title>A genome reference for cultivated species of the human gut microbiota.</title>
        <authorList>
            <person name="Zou Y."/>
            <person name="Xue W."/>
            <person name="Luo G."/>
        </authorList>
    </citation>
    <scope>NUCLEOTIDE SEQUENCE [LARGE SCALE GENOMIC DNA]</scope>
    <source>
        <strain evidence="1 2">AM31-16AC</strain>
    </source>
</reference>